<sequence>MRLNPHSGPAQAIAIPDNVTKVKSHLRPDPILAAVAEPSYLKFDRGRIVAYRDCGLSFREIGSRVGRNQTVMGICDHWMQKGTTDRRGRSHPPQCTTSLSSRTIRRHLQQSGLSARRPLLGLPLTQNHRRLRRQWCDEEGCGWQNGVKLFLLMSHASVCNITMFTTIFKSPTGWRGWFVAGLLHLRMRVRPRPKSVYFYDAENRQQLCRMIIWHVKDPWSFCLAWVFSAKLNPSKDSHRQFPPSLEETGLQNYLWRLPPGQPVGVNVHCTLHPIREQPLSSQPSQKTLKTLHQDEEHKPRLPDSIARPITNMPLSRMKNTTFVKPSIIDFHDMGLRTVLTVRTPKVQRLFNGELLM</sequence>
<feature type="compositionally biased region" description="Basic and acidic residues" evidence="1">
    <location>
        <begin position="291"/>
        <end position="301"/>
    </location>
</feature>
<dbReference type="EMBL" id="BMAU01021062">
    <property type="protein sequence ID" value="GFX88908.1"/>
    <property type="molecule type" value="Genomic_DNA"/>
</dbReference>
<evidence type="ECO:0000313" key="2">
    <source>
        <dbReference type="EMBL" id="GFX88908.1"/>
    </source>
</evidence>
<organism evidence="2 3">
    <name type="scientific">Trichonephila clavipes</name>
    <name type="common">Golden silk orbweaver</name>
    <name type="synonym">Nephila clavipes</name>
    <dbReference type="NCBI Taxonomy" id="2585209"/>
    <lineage>
        <taxon>Eukaryota</taxon>
        <taxon>Metazoa</taxon>
        <taxon>Ecdysozoa</taxon>
        <taxon>Arthropoda</taxon>
        <taxon>Chelicerata</taxon>
        <taxon>Arachnida</taxon>
        <taxon>Araneae</taxon>
        <taxon>Araneomorphae</taxon>
        <taxon>Entelegynae</taxon>
        <taxon>Araneoidea</taxon>
        <taxon>Nephilidae</taxon>
        <taxon>Trichonephila</taxon>
    </lineage>
</organism>
<protein>
    <submittedName>
        <fullName evidence="2">Transposable element Tcb1 transposase</fullName>
    </submittedName>
</protein>
<accession>A0A8X6UZ46</accession>
<feature type="region of interest" description="Disordered" evidence="1">
    <location>
        <begin position="276"/>
        <end position="307"/>
    </location>
</feature>
<evidence type="ECO:0000313" key="3">
    <source>
        <dbReference type="Proteomes" id="UP000887159"/>
    </source>
</evidence>
<dbReference type="AlphaFoldDB" id="A0A8X6UZ46"/>
<evidence type="ECO:0000256" key="1">
    <source>
        <dbReference type="SAM" id="MobiDB-lite"/>
    </source>
</evidence>
<dbReference type="Proteomes" id="UP000887159">
    <property type="component" value="Unassembled WGS sequence"/>
</dbReference>
<gene>
    <name evidence="2" type="primary">X975_13979</name>
    <name evidence="2" type="ORF">TNCV_2576151</name>
</gene>
<comment type="caution">
    <text evidence="2">The sequence shown here is derived from an EMBL/GenBank/DDBJ whole genome shotgun (WGS) entry which is preliminary data.</text>
</comment>
<feature type="compositionally biased region" description="Polar residues" evidence="1">
    <location>
        <begin position="278"/>
        <end position="290"/>
    </location>
</feature>
<proteinExistence type="predicted"/>
<keyword evidence="3" id="KW-1185">Reference proteome</keyword>
<name>A0A8X6UZ46_TRICX</name>
<reference evidence="2" key="1">
    <citation type="submission" date="2020-08" db="EMBL/GenBank/DDBJ databases">
        <title>Multicomponent nature underlies the extraordinary mechanical properties of spider dragline silk.</title>
        <authorList>
            <person name="Kono N."/>
            <person name="Nakamura H."/>
            <person name="Mori M."/>
            <person name="Yoshida Y."/>
            <person name="Ohtoshi R."/>
            <person name="Malay A.D."/>
            <person name="Moran D.A.P."/>
            <person name="Tomita M."/>
            <person name="Numata K."/>
            <person name="Arakawa K."/>
        </authorList>
    </citation>
    <scope>NUCLEOTIDE SEQUENCE</scope>
</reference>